<dbReference type="RefSeq" id="WP_338102668.1">
    <property type="nucleotide sequence ID" value="NZ_CP131060.1"/>
</dbReference>
<protein>
    <submittedName>
        <fullName evidence="1">Uncharacterized protein</fullName>
    </submittedName>
</protein>
<reference evidence="1 2" key="1">
    <citation type="submission" date="2023-07" db="EMBL/GenBank/DDBJ databases">
        <title>Closed genoem sequence of Methanosarcinaceae archaeon Ac7.</title>
        <authorList>
            <person name="Poehlein A."/>
            <person name="Protasov E."/>
            <person name="Platt K."/>
            <person name="Reeh H."/>
            <person name="Daniel R."/>
            <person name="Brune A."/>
        </authorList>
    </citation>
    <scope>NUCLEOTIDE SEQUENCE [LARGE SCALE GENOMIC DNA]</scope>
    <source>
        <strain evidence="1 2">Ac7</strain>
    </source>
</reference>
<gene>
    <name evidence="1" type="ORF">MsAc7_01080</name>
</gene>
<dbReference type="AlphaFoldDB" id="A0AA96VAM9"/>
<name>A0AA96VAM9_9EURY</name>
<keyword evidence="2" id="KW-1185">Reference proteome</keyword>
<sequence>MYLPNSYICVNYATDLANNSEAAGIKCGIIVLCFKEGGTHMLNAYRLTDGRTMYVETTGSEGFAGSDIFFFELKEGDIYLDGTVHRIYTFW</sequence>
<dbReference type="GeneID" id="89229232"/>
<evidence type="ECO:0000313" key="2">
    <source>
        <dbReference type="Proteomes" id="UP001303587"/>
    </source>
</evidence>
<dbReference type="EMBL" id="CP131060">
    <property type="protein sequence ID" value="WNY24586.1"/>
    <property type="molecule type" value="Genomic_DNA"/>
</dbReference>
<proteinExistence type="predicted"/>
<dbReference type="Proteomes" id="UP001303587">
    <property type="component" value="Chromosome"/>
</dbReference>
<organism evidence="1 2">
    <name type="scientific">Methanolapillus millepedarum</name>
    <dbReference type="NCBI Taxonomy" id="3028296"/>
    <lineage>
        <taxon>Archaea</taxon>
        <taxon>Methanobacteriati</taxon>
        <taxon>Methanobacteriota</taxon>
        <taxon>Stenosarchaea group</taxon>
        <taxon>Methanomicrobia</taxon>
        <taxon>Methanosarcinales</taxon>
        <taxon>Methanosarcinaceae</taxon>
        <taxon>Methanolapillus</taxon>
    </lineage>
</organism>
<accession>A0AA96VAM9</accession>
<evidence type="ECO:0000313" key="1">
    <source>
        <dbReference type="EMBL" id="WNY24586.1"/>
    </source>
</evidence>